<reference evidence="1 2" key="1">
    <citation type="submission" date="2019-03" db="EMBL/GenBank/DDBJ databases">
        <title>Subsurface microbial communities from deep shales in Ohio and West Virginia, USA.</title>
        <authorList>
            <person name="Wrighton K."/>
        </authorList>
    </citation>
    <scope>NUCLEOTIDE SEQUENCE [LARGE SCALE GENOMIC DNA]</scope>
    <source>
        <strain evidence="1 2">DSMZ 11287</strain>
    </source>
</reference>
<protein>
    <recommendedName>
        <fullName evidence="3">Transposase</fullName>
    </recommendedName>
</protein>
<evidence type="ECO:0000313" key="2">
    <source>
        <dbReference type="Proteomes" id="UP000295472"/>
    </source>
</evidence>
<comment type="caution">
    <text evidence="1">The sequence shown here is derived from an EMBL/GenBank/DDBJ whole genome shotgun (WGS) entry which is preliminary data.</text>
</comment>
<name>A0A4R8GQ22_9FIRM</name>
<dbReference type="Proteomes" id="UP000295472">
    <property type="component" value="Unassembled WGS sequence"/>
</dbReference>
<proteinExistence type="predicted"/>
<gene>
    <name evidence="1" type="ORF">C7954_1071</name>
</gene>
<accession>A0A4R8GQ22</accession>
<evidence type="ECO:0000313" key="1">
    <source>
        <dbReference type="EMBL" id="TDX45434.1"/>
    </source>
</evidence>
<sequence length="96" mass="10902">MGKVKHIKASKRTELQKKLRDIPYDKVLVVAIDPAKYSPKALICNYFGEILVNPFFFTINSKGLNLLLTKIQETVNNISAQKVLVCIETTGHYHEI</sequence>
<feature type="non-terminal residue" evidence="1">
    <location>
        <position position="96"/>
    </location>
</feature>
<dbReference type="EMBL" id="SOEF01000007">
    <property type="protein sequence ID" value="TDX45434.1"/>
    <property type="molecule type" value="Genomic_DNA"/>
</dbReference>
<dbReference type="AlphaFoldDB" id="A0A4R8GQ22"/>
<organism evidence="1 2">
    <name type="scientific">Halanaerobium congolense</name>
    <dbReference type="NCBI Taxonomy" id="54121"/>
    <lineage>
        <taxon>Bacteria</taxon>
        <taxon>Bacillati</taxon>
        <taxon>Bacillota</taxon>
        <taxon>Clostridia</taxon>
        <taxon>Halanaerobiales</taxon>
        <taxon>Halanaerobiaceae</taxon>
        <taxon>Halanaerobium</taxon>
    </lineage>
</organism>
<evidence type="ECO:0008006" key="3">
    <source>
        <dbReference type="Google" id="ProtNLM"/>
    </source>
</evidence>